<evidence type="ECO:0000256" key="3">
    <source>
        <dbReference type="ARBA" id="ARBA00022598"/>
    </source>
</evidence>
<evidence type="ECO:0000256" key="8">
    <source>
        <dbReference type="HAMAP-Rule" id="MF_01161"/>
    </source>
</evidence>
<dbReference type="EC" id="6.3.4.19" evidence="8"/>
<keyword evidence="3 8" id="KW-0436">Ligase</keyword>
<accession>A0A839HAR8</accession>
<dbReference type="PANTHER" id="PTHR43033">
    <property type="entry name" value="TRNA(ILE)-LYSIDINE SYNTHASE-RELATED"/>
    <property type="match status" value="1"/>
</dbReference>
<dbReference type="SUPFAM" id="SSF52402">
    <property type="entry name" value="Adenine nucleotide alpha hydrolases-like"/>
    <property type="match status" value="1"/>
</dbReference>
<dbReference type="GO" id="GO:0005737">
    <property type="term" value="C:cytoplasm"/>
    <property type="evidence" value="ECO:0007669"/>
    <property type="project" value="UniProtKB-SubCell"/>
</dbReference>
<evidence type="ECO:0000313" key="11">
    <source>
        <dbReference type="Proteomes" id="UP000548632"/>
    </source>
</evidence>
<organism evidence="10 11">
    <name type="scientific">Thiospirillum jenense</name>
    <dbReference type="NCBI Taxonomy" id="1653858"/>
    <lineage>
        <taxon>Bacteria</taxon>
        <taxon>Pseudomonadati</taxon>
        <taxon>Pseudomonadota</taxon>
        <taxon>Gammaproteobacteria</taxon>
        <taxon>Chromatiales</taxon>
        <taxon>Chromatiaceae</taxon>
        <taxon>Thiospirillum</taxon>
    </lineage>
</organism>
<dbReference type="SMART" id="SM00977">
    <property type="entry name" value="TilS_C"/>
    <property type="match status" value="1"/>
</dbReference>
<dbReference type="InterPro" id="IPR012094">
    <property type="entry name" value="tRNA_Ile_lys_synt"/>
</dbReference>
<dbReference type="Pfam" id="PF01171">
    <property type="entry name" value="ATP_bind_3"/>
    <property type="match status" value="1"/>
</dbReference>
<keyword evidence="5 8" id="KW-0547">Nucleotide-binding</keyword>
<dbReference type="SUPFAM" id="SSF56037">
    <property type="entry name" value="PheT/TilS domain"/>
    <property type="match status" value="1"/>
</dbReference>
<keyword evidence="6 8" id="KW-0067">ATP-binding</keyword>
<evidence type="ECO:0000256" key="5">
    <source>
        <dbReference type="ARBA" id="ARBA00022741"/>
    </source>
</evidence>
<gene>
    <name evidence="8 10" type="primary">tilS</name>
    <name evidence="10" type="ORF">HUK38_03780</name>
</gene>
<evidence type="ECO:0000313" key="10">
    <source>
        <dbReference type="EMBL" id="MBB1125350.1"/>
    </source>
</evidence>
<dbReference type="AlphaFoldDB" id="A0A839HAR8"/>
<dbReference type="Gene3D" id="1.20.59.20">
    <property type="match status" value="1"/>
</dbReference>
<dbReference type="GO" id="GO:0032267">
    <property type="term" value="F:tRNA(Ile)-lysidine synthase activity"/>
    <property type="evidence" value="ECO:0007669"/>
    <property type="project" value="UniProtKB-EC"/>
</dbReference>
<dbReference type="EMBL" id="JABVCQ010000006">
    <property type="protein sequence ID" value="MBB1125350.1"/>
    <property type="molecule type" value="Genomic_DNA"/>
</dbReference>
<evidence type="ECO:0000256" key="6">
    <source>
        <dbReference type="ARBA" id="ARBA00022840"/>
    </source>
</evidence>
<proteinExistence type="inferred from homology"/>
<dbReference type="GO" id="GO:0005524">
    <property type="term" value="F:ATP binding"/>
    <property type="evidence" value="ECO:0007669"/>
    <property type="project" value="UniProtKB-UniRule"/>
</dbReference>
<evidence type="ECO:0000256" key="4">
    <source>
        <dbReference type="ARBA" id="ARBA00022694"/>
    </source>
</evidence>
<dbReference type="GO" id="GO:0006400">
    <property type="term" value="P:tRNA modification"/>
    <property type="evidence" value="ECO:0007669"/>
    <property type="project" value="UniProtKB-UniRule"/>
</dbReference>
<dbReference type="InterPro" id="IPR012795">
    <property type="entry name" value="tRNA_Ile_lys_synt_N"/>
</dbReference>
<feature type="binding site" evidence="8">
    <location>
        <begin position="27"/>
        <end position="32"/>
    </location>
    <ligand>
        <name>ATP</name>
        <dbReference type="ChEBI" id="CHEBI:30616"/>
    </ligand>
</feature>
<evidence type="ECO:0000259" key="9">
    <source>
        <dbReference type="SMART" id="SM00977"/>
    </source>
</evidence>
<dbReference type="Pfam" id="PF09179">
    <property type="entry name" value="TilS"/>
    <property type="match status" value="1"/>
</dbReference>
<dbReference type="InterPro" id="IPR012796">
    <property type="entry name" value="Lysidine-tRNA-synth_C"/>
</dbReference>
<comment type="catalytic activity">
    <reaction evidence="7 8">
        <text>cytidine(34) in tRNA(Ile2) + L-lysine + ATP = lysidine(34) in tRNA(Ile2) + AMP + diphosphate + H(+)</text>
        <dbReference type="Rhea" id="RHEA:43744"/>
        <dbReference type="Rhea" id="RHEA-COMP:10625"/>
        <dbReference type="Rhea" id="RHEA-COMP:10670"/>
        <dbReference type="ChEBI" id="CHEBI:15378"/>
        <dbReference type="ChEBI" id="CHEBI:30616"/>
        <dbReference type="ChEBI" id="CHEBI:32551"/>
        <dbReference type="ChEBI" id="CHEBI:33019"/>
        <dbReference type="ChEBI" id="CHEBI:82748"/>
        <dbReference type="ChEBI" id="CHEBI:83665"/>
        <dbReference type="ChEBI" id="CHEBI:456215"/>
        <dbReference type="EC" id="6.3.4.19"/>
    </reaction>
</comment>
<comment type="domain">
    <text evidence="8">The N-terminal region contains the highly conserved SGGXDS motif, predicted to be a P-loop motif involved in ATP binding.</text>
</comment>
<dbReference type="InterPro" id="IPR011063">
    <property type="entry name" value="TilS/TtcA_N"/>
</dbReference>
<evidence type="ECO:0000256" key="7">
    <source>
        <dbReference type="ARBA" id="ARBA00048539"/>
    </source>
</evidence>
<dbReference type="RefSeq" id="WP_182582625.1">
    <property type="nucleotide sequence ID" value="NZ_JABVCQ010000006.1"/>
</dbReference>
<dbReference type="Pfam" id="PF11734">
    <property type="entry name" value="TilS_C"/>
    <property type="match status" value="1"/>
</dbReference>
<name>A0A839HAR8_9GAMM</name>
<feature type="domain" description="Lysidine-tRNA(Ile) synthetase C-terminal" evidence="9">
    <location>
        <begin position="360"/>
        <end position="426"/>
    </location>
</feature>
<comment type="function">
    <text evidence="8">Ligates lysine onto the cytidine present at position 34 of the AUA codon-specific tRNA(Ile) that contains the anticodon CAU, in an ATP-dependent manner. Cytidine is converted to lysidine, thus changing the amino acid specificity of the tRNA from methionine to isoleucine.</text>
</comment>
<dbReference type="NCBIfam" id="TIGR02433">
    <property type="entry name" value="lysidine_TilS_C"/>
    <property type="match status" value="1"/>
</dbReference>
<dbReference type="InterPro" id="IPR014729">
    <property type="entry name" value="Rossmann-like_a/b/a_fold"/>
</dbReference>
<comment type="subcellular location">
    <subcellularLocation>
        <location evidence="1 8">Cytoplasm</location>
    </subcellularLocation>
</comment>
<evidence type="ECO:0000256" key="1">
    <source>
        <dbReference type="ARBA" id="ARBA00004496"/>
    </source>
</evidence>
<keyword evidence="4 8" id="KW-0819">tRNA processing</keyword>
<dbReference type="HAMAP" id="MF_01161">
    <property type="entry name" value="tRNA_Ile_lys_synt"/>
    <property type="match status" value="1"/>
</dbReference>
<reference evidence="10 11" key="1">
    <citation type="journal article" date="2020" name="Arch. Microbiol.">
        <title>The genome sequence of the giant phototrophic gammaproteobacterium Thiospirillum jenense gives insight into its physiological properties and phylogenetic relationships.</title>
        <authorList>
            <person name="Imhoff J.F."/>
            <person name="Meyer T.E."/>
            <person name="Kyndt J.A."/>
        </authorList>
    </citation>
    <scope>NUCLEOTIDE SEQUENCE [LARGE SCALE GENOMIC DNA]</scope>
    <source>
        <strain evidence="10 11">DSM 216</strain>
    </source>
</reference>
<dbReference type="PANTHER" id="PTHR43033:SF1">
    <property type="entry name" value="TRNA(ILE)-LYSIDINE SYNTHASE-RELATED"/>
    <property type="match status" value="1"/>
</dbReference>
<sequence>MPNPFNPAHLLANWSAPAAPRLWIAYSGGLDSHVLLHAAAQVRSHLPPLSAVHIHHGLHPSASAWAAHCQHTCAALEIPLHIQQVTVQRDGGVSPEAAARVARYAAWETLLQRNEQLATAHHADDQAETVLLALLRGSGVAGLAAMPTIRPLAAGYLIRPLLNWPRSALLDYAQRHRLRWIDDPSNANPDYDRNFLRHRVLPTLRERWPSAVQTINRSAAHCADLTSWLTEQSASVCASIAGRRPNTLSINGLQQLPLATRRHVLRHWLTNYGFLPPNHAYLQRLATEMLTPRPDANPLVHWTGCEVRRYRDELFALRPLPPRPPASIAWADVSQPLVLPTELGVLIAAPALINSAPIQVQFAVSLLPSLRCYLPNQPPRSLKYLFQTAGIPPWLRAYIPLVCNQHGLISVAGVSYCHAGAGIITWRDHPWSQFGWFVDNSHLTFD</sequence>
<protein>
    <recommendedName>
        <fullName evidence="8">tRNA(Ile)-lysidine synthase</fullName>
        <ecNumber evidence="8">6.3.4.19</ecNumber>
    </recommendedName>
    <alternativeName>
        <fullName evidence="8">tRNA(Ile)-2-lysyl-cytidine synthase</fullName>
    </alternativeName>
    <alternativeName>
        <fullName evidence="8">tRNA(Ile)-lysidine synthetase</fullName>
    </alternativeName>
</protein>
<comment type="similarity">
    <text evidence="8">Belongs to the tRNA(Ile)-lysidine synthase family.</text>
</comment>
<dbReference type="InterPro" id="IPR015262">
    <property type="entry name" value="tRNA_Ile_lys_synt_subst-bd"/>
</dbReference>
<evidence type="ECO:0000256" key="2">
    <source>
        <dbReference type="ARBA" id="ARBA00022490"/>
    </source>
</evidence>
<dbReference type="CDD" id="cd01992">
    <property type="entry name" value="TilS_N"/>
    <property type="match status" value="1"/>
</dbReference>
<keyword evidence="2 8" id="KW-0963">Cytoplasm</keyword>
<dbReference type="Proteomes" id="UP000548632">
    <property type="component" value="Unassembled WGS sequence"/>
</dbReference>
<dbReference type="SUPFAM" id="SSF82829">
    <property type="entry name" value="MesJ substrate recognition domain-like"/>
    <property type="match status" value="1"/>
</dbReference>
<keyword evidence="11" id="KW-1185">Reference proteome</keyword>
<dbReference type="Gene3D" id="3.40.50.620">
    <property type="entry name" value="HUPs"/>
    <property type="match status" value="1"/>
</dbReference>
<dbReference type="NCBIfam" id="TIGR02432">
    <property type="entry name" value="lysidine_TilS_N"/>
    <property type="match status" value="1"/>
</dbReference>
<comment type="caution">
    <text evidence="10">The sequence shown here is derived from an EMBL/GenBank/DDBJ whole genome shotgun (WGS) entry which is preliminary data.</text>
</comment>